<dbReference type="GO" id="GO:0005975">
    <property type="term" value="P:carbohydrate metabolic process"/>
    <property type="evidence" value="ECO:0007669"/>
    <property type="project" value="InterPro"/>
</dbReference>
<dbReference type="AlphaFoldDB" id="A0A916NMW7"/>
<keyword evidence="5" id="KW-1185">Reference proteome</keyword>
<dbReference type="InterPro" id="IPR006710">
    <property type="entry name" value="Glyco_hydro_43"/>
</dbReference>
<keyword evidence="1" id="KW-0378">Hydrolase</keyword>
<evidence type="ECO:0008006" key="6">
    <source>
        <dbReference type="Google" id="ProtNLM"/>
    </source>
</evidence>
<proteinExistence type="predicted"/>
<reference evidence="4" key="1">
    <citation type="submission" date="2021-06" db="EMBL/GenBank/DDBJ databases">
        <authorList>
            <person name="Criscuolo A."/>
        </authorList>
    </citation>
    <scope>NUCLEOTIDE SEQUENCE</scope>
    <source>
        <strain evidence="4">CIP111600</strain>
    </source>
</reference>
<comment type="caution">
    <text evidence="4">The sequence shown here is derived from an EMBL/GenBank/DDBJ whole genome shotgun (WGS) entry which is preliminary data.</text>
</comment>
<dbReference type="Pfam" id="PF04616">
    <property type="entry name" value="Glyco_hydro_43"/>
    <property type="match status" value="2"/>
</dbReference>
<gene>
    <name evidence="4" type="ORF">PAESOLCIP111_01142</name>
</gene>
<dbReference type="Proteomes" id="UP000693672">
    <property type="component" value="Unassembled WGS sequence"/>
</dbReference>
<keyword evidence="2" id="KW-0326">Glycosidase</keyword>
<dbReference type="CDD" id="cd08986">
    <property type="entry name" value="GH43-like"/>
    <property type="match status" value="2"/>
</dbReference>
<dbReference type="EMBL" id="CAJVAS010000003">
    <property type="protein sequence ID" value="CAG7609193.1"/>
    <property type="molecule type" value="Genomic_DNA"/>
</dbReference>
<organism evidence="4 5">
    <name type="scientific">Paenibacillus solanacearum</name>
    <dbReference type="NCBI Taxonomy" id="2048548"/>
    <lineage>
        <taxon>Bacteria</taxon>
        <taxon>Bacillati</taxon>
        <taxon>Bacillota</taxon>
        <taxon>Bacilli</taxon>
        <taxon>Bacillales</taxon>
        <taxon>Paenibacillaceae</taxon>
        <taxon>Paenibacillus</taxon>
    </lineage>
</organism>
<evidence type="ECO:0000256" key="1">
    <source>
        <dbReference type="ARBA" id="ARBA00022801"/>
    </source>
</evidence>
<accession>A0A916NMW7</accession>
<dbReference type="PANTHER" id="PTHR42812:SF14">
    <property type="entry name" value="SECRETED PROTEIN"/>
    <property type="match status" value="1"/>
</dbReference>
<evidence type="ECO:0000256" key="3">
    <source>
        <dbReference type="PIRSR" id="PIRSR606710-2"/>
    </source>
</evidence>
<name>A0A916NMW7_9BACL</name>
<protein>
    <recommendedName>
        <fullName evidence="6">Glycoside hydrolase</fullName>
    </recommendedName>
</protein>
<feature type="site" description="Important for catalytic activity, responsible for pKa modulation of the active site Glu and correct orientation of both the proton donor and substrate" evidence="3">
    <location>
        <position position="441"/>
    </location>
</feature>
<dbReference type="PANTHER" id="PTHR42812">
    <property type="entry name" value="BETA-XYLOSIDASE"/>
    <property type="match status" value="1"/>
</dbReference>
<dbReference type="GO" id="GO:0004553">
    <property type="term" value="F:hydrolase activity, hydrolyzing O-glycosyl compounds"/>
    <property type="evidence" value="ECO:0007669"/>
    <property type="project" value="InterPro"/>
</dbReference>
<evidence type="ECO:0000256" key="2">
    <source>
        <dbReference type="ARBA" id="ARBA00023295"/>
    </source>
</evidence>
<dbReference type="InterPro" id="IPR051795">
    <property type="entry name" value="Glycosyl_Hydrlase_43"/>
</dbReference>
<sequence>MDNFLPNPPHPETEWSACTLYSENAMTIQAALDVPLTDASVCLGPDGWYYMTGTVRSTQEKSVHAGIPLWKSRNLKEWQQVPAVRSHSREAAAASSPEIHYLRGTFWITYSLEQGGTGLLKSVTGSIEGPYDELGMMTSDGTDASIFEDDDGAVYWLYQDGNIARMKDDLSGLAEEPRLLEAAAWKKWIRSDKASLTKDLRIGTHGAFMKKIDGLYYLFCAEPFNRMGCEGTDTFVAVSSHIYGPYSRRYLVIPHGGQATVFAGNDGTIYAAFSGCGAYSPVRSRPAILPLELAGRGFIRPDRGFILEEGAVAGLQPLGQFPLRDPHVYTGPDGTYYLTGTSDRPHTDFWNGNDELHIWSSGDLKEWKHLVKAWDLHIDGTWQNHIYDSPCLWAPEIIYVHDTFWLTYSLKGGSTGLLKSVSGKAEGPYIDMGRMTNTDIDSSLFQDDDGTVYFVWQNGKIARMKHNMTGFAEDSRQLLDADGIPVGYEGAFIVKYKGKYILGAAEWHGDERVDGTYDLMYAVSDHIYGPYSHRHVAVPHGGHGTMFVDRDGRLMCTLFGNDRTAPFRARLGIVALHMDIEADHVIIRPDEAVRLGGNART</sequence>
<evidence type="ECO:0000313" key="4">
    <source>
        <dbReference type="EMBL" id="CAG7609193.1"/>
    </source>
</evidence>
<dbReference type="RefSeq" id="WP_218090955.1">
    <property type="nucleotide sequence ID" value="NZ_CAJVAS010000003.1"/>
</dbReference>
<evidence type="ECO:0000313" key="5">
    <source>
        <dbReference type="Proteomes" id="UP000693672"/>
    </source>
</evidence>